<feature type="domain" description="Helicase MOV-10-like beta-barrel" evidence="7">
    <location>
        <begin position="257"/>
        <end position="332"/>
    </location>
</feature>
<keyword evidence="6" id="KW-0067">ATP-binding</keyword>
<keyword evidence="5" id="KW-0347">Helicase</keyword>
<dbReference type="PANTHER" id="PTHR45418:SF1">
    <property type="entry name" value="CANCER_TESTIS ANTIGEN 55"/>
    <property type="match status" value="1"/>
</dbReference>
<dbReference type="Gene3D" id="3.40.50.300">
    <property type="entry name" value="P-loop containing nucleotide triphosphate hydrolases"/>
    <property type="match status" value="1"/>
</dbReference>
<dbReference type="GO" id="GO:0004386">
    <property type="term" value="F:helicase activity"/>
    <property type="evidence" value="ECO:0007669"/>
    <property type="project" value="UniProtKB-KW"/>
</dbReference>
<dbReference type="InterPro" id="IPR049080">
    <property type="entry name" value="MOV-10-like_beta-barrel"/>
</dbReference>
<dbReference type="Proteomes" id="UP000655225">
    <property type="component" value="Unassembled WGS sequence"/>
</dbReference>
<evidence type="ECO:0000259" key="7">
    <source>
        <dbReference type="Pfam" id="PF21634"/>
    </source>
</evidence>
<dbReference type="GO" id="GO:0016787">
    <property type="term" value="F:hydrolase activity"/>
    <property type="evidence" value="ECO:0007669"/>
    <property type="project" value="UniProtKB-KW"/>
</dbReference>
<gene>
    <name evidence="8" type="ORF">HHK36_024079</name>
</gene>
<name>A0A835D3X9_TETSI</name>
<evidence type="ECO:0000256" key="4">
    <source>
        <dbReference type="ARBA" id="ARBA00022801"/>
    </source>
</evidence>
<evidence type="ECO:0000256" key="1">
    <source>
        <dbReference type="ARBA" id="ARBA00004496"/>
    </source>
</evidence>
<organism evidence="8 9">
    <name type="scientific">Tetracentron sinense</name>
    <name type="common">Spur-leaf</name>
    <dbReference type="NCBI Taxonomy" id="13715"/>
    <lineage>
        <taxon>Eukaryota</taxon>
        <taxon>Viridiplantae</taxon>
        <taxon>Streptophyta</taxon>
        <taxon>Embryophyta</taxon>
        <taxon>Tracheophyta</taxon>
        <taxon>Spermatophyta</taxon>
        <taxon>Magnoliopsida</taxon>
        <taxon>Trochodendrales</taxon>
        <taxon>Trochodendraceae</taxon>
        <taxon>Tetracentron</taxon>
    </lineage>
</organism>
<keyword evidence="3" id="KW-0547">Nucleotide-binding</keyword>
<evidence type="ECO:0000256" key="3">
    <source>
        <dbReference type="ARBA" id="ARBA00022741"/>
    </source>
</evidence>
<comment type="subcellular location">
    <subcellularLocation>
        <location evidence="1">Cytoplasm</location>
    </subcellularLocation>
</comment>
<evidence type="ECO:0000256" key="6">
    <source>
        <dbReference type="ARBA" id="ARBA00022840"/>
    </source>
</evidence>
<evidence type="ECO:0000313" key="8">
    <source>
        <dbReference type="EMBL" id="KAF8389563.1"/>
    </source>
</evidence>
<dbReference type="OMA" id="HRILNIQ"/>
<keyword evidence="2" id="KW-0963">Cytoplasm</keyword>
<dbReference type="GO" id="GO:0005737">
    <property type="term" value="C:cytoplasm"/>
    <property type="evidence" value="ECO:0007669"/>
    <property type="project" value="UniProtKB-SubCell"/>
</dbReference>
<evidence type="ECO:0000256" key="5">
    <source>
        <dbReference type="ARBA" id="ARBA00022806"/>
    </source>
</evidence>
<dbReference type="Pfam" id="PF21634">
    <property type="entry name" value="MOV-10_beta-barrel"/>
    <property type="match status" value="1"/>
</dbReference>
<dbReference type="EMBL" id="JABCRI010000018">
    <property type="protein sequence ID" value="KAF8389563.1"/>
    <property type="molecule type" value="Genomic_DNA"/>
</dbReference>
<evidence type="ECO:0000256" key="2">
    <source>
        <dbReference type="ARBA" id="ARBA00022490"/>
    </source>
</evidence>
<proteinExistence type="predicted"/>
<protein>
    <recommendedName>
        <fullName evidence="7">Helicase MOV-10-like beta-barrel domain-containing protein</fullName>
    </recommendedName>
</protein>
<dbReference type="AlphaFoldDB" id="A0A835D3X9"/>
<reference evidence="8 9" key="1">
    <citation type="submission" date="2020-04" db="EMBL/GenBank/DDBJ databases">
        <title>Plant Genome Project.</title>
        <authorList>
            <person name="Zhang R.-G."/>
        </authorList>
    </citation>
    <scope>NUCLEOTIDE SEQUENCE [LARGE SCALE GENOMIC DNA]</scope>
    <source>
        <strain evidence="8">YNK0</strain>
        <tissue evidence="8">Leaf</tissue>
    </source>
</reference>
<keyword evidence="9" id="KW-1185">Reference proteome</keyword>
<sequence length="605" mass="68235">MSGFFGFLKRILGVEENQANRDAEPLDRNTSSRNYFHHETSIRSPSPSVFREESNTRIGIQRNQNSAPVNSNLQPQVSQWPIRLPAPTPVLTSSAPPPIQHRNVLAPSASVNSNFQPQVSQLPIRLPAPTPFLTSSAPPPIRHRNVLAPVQTPCSSDSPDGHKKTEYVWVQKDTDPVYAIPEDFKDLIKNDIIPQVLKRPLSPLTYRDYFAALLYAEDFYVEKWKDFRVENVTLELHEAVIYQKSNKHKNKNLIERDDRDEKIFLAFDIDSVREKRPFLLSRDFVFVLPSGKKGEPFQGFINRVVKSTRVLAEFGDDFHSQHSSSRKYDVTFSFNRVCLKRCHQAVAASMDPLFRNFLFPDQASKSSIPSLPLIHSPQKHNQDQTTAVLKISMLNGPSPYLVEGPLSVTKGKGLSRTGLVVRDAVLQLFKTNPGSRILINAPTNSTCDVLMRSLNEEIPVADMFRANAAFRELDGVPIDILPSCLYKGECFTCPPVLELRNYKVIFSTFVSSFRLYDKGVSAGHFSHIFLVDASSATEPETMVALTNLADEKTRVVVTGSCGNYPGWVRSNIARENGLKRSYFQRLFESMPYRSLDPMFVTQLGN</sequence>
<comment type="caution">
    <text evidence="8">The sequence shown here is derived from an EMBL/GenBank/DDBJ whole genome shotgun (WGS) entry which is preliminary data.</text>
</comment>
<accession>A0A835D3X9</accession>
<dbReference type="GO" id="GO:0005524">
    <property type="term" value="F:ATP binding"/>
    <property type="evidence" value="ECO:0007669"/>
    <property type="project" value="UniProtKB-KW"/>
</dbReference>
<dbReference type="InterPro" id="IPR027417">
    <property type="entry name" value="P-loop_NTPase"/>
</dbReference>
<dbReference type="OrthoDB" id="6513042at2759"/>
<dbReference type="PANTHER" id="PTHR45418">
    <property type="entry name" value="CANCER/TESTIS ANTIGEN 55"/>
    <property type="match status" value="1"/>
</dbReference>
<keyword evidence="4" id="KW-0378">Hydrolase</keyword>
<evidence type="ECO:0000313" key="9">
    <source>
        <dbReference type="Proteomes" id="UP000655225"/>
    </source>
</evidence>